<gene>
    <name evidence="3" type="ORF">PAECIP111891_05359</name>
</gene>
<protein>
    <recommendedName>
        <fullName evidence="2">Enolase C-terminal domain-containing protein</fullName>
    </recommendedName>
</protein>
<dbReference type="InterPro" id="IPR029065">
    <property type="entry name" value="Enolase_C-like"/>
</dbReference>
<accession>A0ABN8H4D9</accession>
<feature type="domain" description="Enolase C-terminal" evidence="2">
    <location>
        <begin position="181"/>
        <end position="344"/>
    </location>
</feature>
<dbReference type="Pfam" id="PF13378">
    <property type="entry name" value="MR_MLE_C"/>
    <property type="match status" value="1"/>
</dbReference>
<dbReference type="Gene3D" id="3.20.20.120">
    <property type="entry name" value="Enolase-like C-terminal domain"/>
    <property type="match status" value="1"/>
</dbReference>
<proteinExistence type="predicted"/>
<keyword evidence="4" id="KW-1185">Reference proteome</keyword>
<dbReference type="EMBL" id="CAKMMW010000021">
    <property type="protein sequence ID" value="CAH1222510.1"/>
    <property type="molecule type" value="Genomic_DNA"/>
</dbReference>
<sequence>MITIKKTNFMVEREPLLAPFGFKGGFVNELWQSIISMEDLEGDIGVGYGVQSVLWSDPQVYTRWGNERGNVFMNEITRYALLAAQNTSYETPIDMLDLLVAQAYDYASRVWDGKPLRVTFALNALVPVDHAAWMLLSHKTPGIQFKELIPEAYRSMLVSRHDRLACTPVVSYGMTEMDVTALLDEGYFVLKIKLGSDPNQDGDPEKMLEWDIQRLKEIHQIAGNRDCLHTANGKIAYYLDINGRYGSKELLWRLVDAAERIGAIEHILLVEEPFPENTHVDVTDIPVRVAGDESVHNEKDAMERIQMGYGAFALKPVAKTMSMSLRVAKLASEHGIPCFCADLTANPIMVDWNKNLAAHLLPVPGLSMGLIESNGRQNYSNWEIMRGNHPMPNGSWIQTIDGQFQLFPEFYEHSGGVFGRSGYHESLLGTHKSK</sequence>
<dbReference type="SUPFAM" id="SSF51604">
    <property type="entry name" value="Enolase C-terminal domain-like"/>
    <property type="match status" value="1"/>
</dbReference>
<evidence type="ECO:0000256" key="1">
    <source>
        <dbReference type="ARBA" id="ARBA00022723"/>
    </source>
</evidence>
<organism evidence="3 4">
    <name type="scientific">Paenibacillus allorhizoplanae</name>
    <dbReference type="NCBI Taxonomy" id="2905648"/>
    <lineage>
        <taxon>Bacteria</taxon>
        <taxon>Bacillati</taxon>
        <taxon>Bacillota</taxon>
        <taxon>Bacilli</taxon>
        <taxon>Bacillales</taxon>
        <taxon>Paenibacillaceae</taxon>
        <taxon>Paenibacillus</taxon>
    </lineage>
</organism>
<comment type="caution">
    <text evidence="3">The sequence shown here is derived from an EMBL/GenBank/DDBJ whole genome shotgun (WGS) entry which is preliminary data.</text>
</comment>
<name>A0ABN8H4D9_9BACL</name>
<keyword evidence="1" id="KW-0479">Metal-binding</keyword>
<dbReference type="InterPro" id="IPR036849">
    <property type="entry name" value="Enolase-like_C_sf"/>
</dbReference>
<evidence type="ECO:0000313" key="4">
    <source>
        <dbReference type="Proteomes" id="UP000838821"/>
    </source>
</evidence>
<evidence type="ECO:0000313" key="3">
    <source>
        <dbReference type="EMBL" id="CAH1222510.1"/>
    </source>
</evidence>
<dbReference type="Proteomes" id="UP000838821">
    <property type="component" value="Unassembled WGS sequence"/>
</dbReference>
<evidence type="ECO:0000259" key="2">
    <source>
        <dbReference type="Pfam" id="PF13378"/>
    </source>
</evidence>
<reference evidence="3" key="1">
    <citation type="submission" date="2022-01" db="EMBL/GenBank/DDBJ databases">
        <authorList>
            <person name="Criscuolo A."/>
        </authorList>
    </citation>
    <scope>NUCLEOTIDE SEQUENCE</scope>
    <source>
        <strain evidence="3">CIP111891</strain>
    </source>
</reference>
<dbReference type="RefSeq" id="WP_236291451.1">
    <property type="nucleotide sequence ID" value="NZ_CAKMMW010000021.1"/>
</dbReference>